<dbReference type="Proteomes" id="UP000271098">
    <property type="component" value="Unassembled WGS sequence"/>
</dbReference>
<sequence length="93" mass="10663">MSLFGAIVQSVHRKFNYHVESVHLLELYRESLPAYHSGNRPEMLGWSEMSSEATFYDNIDESIRLDRLSVNIVLIHSIRLSKHALQKFSGSTA</sequence>
<reference evidence="3" key="1">
    <citation type="submission" date="2016-06" db="UniProtKB">
        <authorList>
            <consortium name="WormBaseParasite"/>
        </authorList>
    </citation>
    <scope>IDENTIFICATION</scope>
</reference>
<evidence type="ECO:0000313" key="3">
    <source>
        <dbReference type="WBParaSite" id="GPUH_0001665401-mRNA-1"/>
    </source>
</evidence>
<organism evidence="3">
    <name type="scientific">Gongylonema pulchrum</name>
    <dbReference type="NCBI Taxonomy" id="637853"/>
    <lineage>
        <taxon>Eukaryota</taxon>
        <taxon>Metazoa</taxon>
        <taxon>Ecdysozoa</taxon>
        <taxon>Nematoda</taxon>
        <taxon>Chromadorea</taxon>
        <taxon>Rhabditida</taxon>
        <taxon>Spirurina</taxon>
        <taxon>Spiruromorpha</taxon>
        <taxon>Spiruroidea</taxon>
        <taxon>Gongylonematidae</taxon>
        <taxon>Gongylonema</taxon>
    </lineage>
</organism>
<evidence type="ECO:0000313" key="1">
    <source>
        <dbReference type="EMBL" id="VDN28252.1"/>
    </source>
</evidence>
<accession>A0A183E6P1</accession>
<protein>
    <submittedName>
        <fullName evidence="3">Transposase</fullName>
    </submittedName>
</protein>
<reference evidence="1 2" key="2">
    <citation type="submission" date="2018-11" db="EMBL/GenBank/DDBJ databases">
        <authorList>
            <consortium name="Pathogen Informatics"/>
        </authorList>
    </citation>
    <scope>NUCLEOTIDE SEQUENCE [LARGE SCALE GENOMIC DNA]</scope>
</reference>
<gene>
    <name evidence="1" type="ORF">GPUH_LOCUS16632</name>
</gene>
<dbReference type="EMBL" id="UYRT01084027">
    <property type="protein sequence ID" value="VDN28252.1"/>
    <property type="molecule type" value="Genomic_DNA"/>
</dbReference>
<name>A0A183E6P1_9BILA</name>
<keyword evidence="2" id="KW-1185">Reference proteome</keyword>
<evidence type="ECO:0000313" key="2">
    <source>
        <dbReference type="Proteomes" id="UP000271098"/>
    </source>
</evidence>
<dbReference type="AlphaFoldDB" id="A0A183E6P1"/>
<proteinExistence type="predicted"/>
<dbReference type="WBParaSite" id="GPUH_0001665401-mRNA-1">
    <property type="protein sequence ID" value="GPUH_0001665401-mRNA-1"/>
    <property type="gene ID" value="GPUH_0001665401"/>
</dbReference>